<keyword evidence="7" id="KW-1185">Reference proteome</keyword>
<dbReference type="KEGG" id="tra:Trad_0664"/>
<dbReference type="OrthoDB" id="6619319at2"/>
<dbReference type="InterPro" id="IPR010982">
    <property type="entry name" value="Lambda_DNA-bd_dom_sf"/>
</dbReference>
<feature type="domain" description="HTH lacI-type" evidence="5">
    <location>
        <begin position="4"/>
        <end position="58"/>
    </location>
</feature>
<dbReference type="eggNOG" id="COG1609">
    <property type="taxonomic scope" value="Bacteria"/>
</dbReference>
<evidence type="ECO:0000256" key="1">
    <source>
        <dbReference type="ARBA" id="ARBA00023015"/>
    </source>
</evidence>
<dbReference type="EMBL" id="CP002049">
    <property type="protein sequence ID" value="ADI13800.1"/>
    <property type="molecule type" value="Genomic_DNA"/>
</dbReference>
<dbReference type="Pfam" id="PF13377">
    <property type="entry name" value="Peripla_BP_3"/>
    <property type="match status" value="1"/>
</dbReference>
<keyword evidence="2" id="KW-0238">DNA-binding</keyword>
<evidence type="ECO:0000313" key="6">
    <source>
        <dbReference type="EMBL" id="ADI13800.1"/>
    </source>
</evidence>
<dbReference type="GO" id="GO:0003700">
    <property type="term" value="F:DNA-binding transcription factor activity"/>
    <property type="evidence" value="ECO:0007669"/>
    <property type="project" value="TreeGrafter"/>
</dbReference>
<dbReference type="STRING" id="649638.Trad_0664"/>
<protein>
    <submittedName>
        <fullName evidence="6">Transcriptional regulator, LacI family</fullName>
    </submittedName>
</protein>
<keyword evidence="3" id="KW-0804">Transcription</keyword>
<evidence type="ECO:0000259" key="5">
    <source>
        <dbReference type="PROSITE" id="PS50932"/>
    </source>
</evidence>
<dbReference type="InterPro" id="IPR028082">
    <property type="entry name" value="Peripla_BP_I"/>
</dbReference>
<dbReference type="PANTHER" id="PTHR30146">
    <property type="entry name" value="LACI-RELATED TRANSCRIPTIONAL REPRESSOR"/>
    <property type="match status" value="1"/>
</dbReference>
<evidence type="ECO:0000313" key="7">
    <source>
        <dbReference type="Proteomes" id="UP000000379"/>
    </source>
</evidence>
<dbReference type="HOGENOM" id="CLU_037628_6_1_0"/>
<reference evidence="7" key="1">
    <citation type="submission" date="2010-05" db="EMBL/GenBank/DDBJ databases">
        <title>The complete genome of Truepera radiovictris DSM 17093.</title>
        <authorList>
            <consortium name="US DOE Joint Genome Institute (JGI-PGF)"/>
            <person name="Lucas S."/>
            <person name="Copeland A."/>
            <person name="Lapidus A."/>
            <person name="Glavina del Rio T."/>
            <person name="Dalin E."/>
            <person name="Tice H."/>
            <person name="Bruce D."/>
            <person name="Goodwin L."/>
            <person name="Pitluck S."/>
            <person name="Kyrpides N."/>
            <person name="Mavromatis K."/>
            <person name="Ovchinnikova G."/>
            <person name="Munk A.C."/>
            <person name="Detter J.C."/>
            <person name="Han C."/>
            <person name="Tapia R."/>
            <person name="Land M."/>
            <person name="Hauser L."/>
            <person name="Markowitz V."/>
            <person name="Cheng J.-F."/>
            <person name="Hugenholtz P."/>
            <person name="Woyke T."/>
            <person name="Wu D."/>
            <person name="Tindall B."/>
            <person name="Pomrenke H.G."/>
            <person name="Brambilla E."/>
            <person name="Klenk H.-P."/>
            <person name="Eisen J.A."/>
        </authorList>
    </citation>
    <scope>NUCLEOTIDE SEQUENCE [LARGE SCALE GENOMIC DNA]</scope>
    <source>
        <strain evidence="7">DSM 17093 / CIP 108686 / LMG 22925 / RQ-24</strain>
    </source>
</reference>
<dbReference type="PROSITE" id="PS00356">
    <property type="entry name" value="HTH_LACI_1"/>
    <property type="match status" value="1"/>
</dbReference>
<dbReference type="PANTHER" id="PTHR30146:SF109">
    <property type="entry name" value="HTH-TYPE TRANSCRIPTIONAL REGULATOR GALS"/>
    <property type="match status" value="1"/>
</dbReference>
<dbReference type="InterPro" id="IPR046335">
    <property type="entry name" value="LacI/GalR-like_sensor"/>
</dbReference>
<dbReference type="AlphaFoldDB" id="D7CTE3"/>
<gene>
    <name evidence="6" type="ordered locus">Trad_0664</name>
</gene>
<dbReference type="Pfam" id="PF00356">
    <property type="entry name" value="LacI"/>
    <property type="match status" value="1"/>
</dbReference>
<dbReference type="Gene3D" id="3.40.50.2300">
    <property type="match status" value="2"/>
</dbReference>
<proteinExistence type="predicted"/>
<dbReference type="InterPro" id="IPR000843">
    <property type="entry name" value="HTH_LacI"/>
</dbReference>
<dbReference type="SMART" id="SM00354">
    <property type="entry name" value="HTH_LACI"/>
    <property type="match status" value="1"/>
</dbReference>
<dbReference type="CDD" id="cd06267">
    <property type="entry name" value="PBP1_LacI_sugar_binding-like"/>
    <property type="match status" value="1"/>
</dbReference>
<organism evidence="6 7">
    <name type="scientific">Truepera radiovictrix (strain DSM 17093 / CIP 108686 / LMG 22925 / RQ-24)</name>
    <dbReference type="NCBI Taxonomy" id="649638"/>
    <lineage>
        <taxon>Bacteria</taxon>
        <taxon>Thermotogati</taxon>
        <taxon>Deinococcota</taxon>
        <taxon>Deinococci</taxon>
        <taxon>Trueperales</taxon>
        <taxon>Trueperaceae</taxon>
        <taxon>Truepera</taxon>
    </lineage>
</organism>
<feature type="region of interest" description="Disordered" evidence="4">
    <location>
        <begin position="313"/>
        <end position="333"/>
    </location>
</feature>
<accession>D7CTE3</accession>
<dbReference type="Proteomes" id="UP000000379">
    <property type="component" value="Chromosome"/>
</dbReference>
<dbReference type="Gene3D" id="1.10.260.40">
    <property type="entry name" value="lambda repressor-like DNA-binding domains"/>
    <property type="match status" value="1"/>
</dbReference>
<dbReference type="RefSeq" id="WP_013177172.1">
    <property type="nucleotide sequence ID" value="NC_014221.1"/>
</dbReference>
<sequence length="333" mass="36004">MSRVTIADVAREAEVSAMTVSRVVNNKGEISPATRARVERAIERLGYRPNRLARALSLQASQTLGMVVPDINNPFFSEIVRGAEDEAWERGYALIISSTVENLEREARTLQLLEDHHVDGVLVCSPRLPDETLFELLKGHRAALVLNRSAPEALAGSLQVDDTHGAMRATHHLLGGGRRNVGMVAGPETSHSRKRRVAGYTTALETTGNEVVPSRIVSCVPDEMGGYEGARALLRAHPELDGLLCHNDLVAVGVLRALRELGVRVPDDVAVVGCDDIRLASLVTPSLTTLRVDKPALGRRAVRLLLERLGAPPEEAPAPEAVKPELVVRESAP</sequence>
<name>D7CTE3_TRURR</name>
<evidence type="ECO:0000256" key="4">
    <source>
        <dbReference type="SAM" id="MobiDB-lite"/>
    </source>
</evidence>
<reference evidence="6 7" key="2">
    <citation type="journal article" date="2011" name="Stand. Genomic Sci.">
        <title>Complete genome sequence of Truepera radiovictrix type strain (RQ-24).</title>
        <authorList>
            <person name="Ivanova N."/>
            <person name="Rohde C."/>
            <person name="Munk C."/>
            <person name="Nolan M."/>
            <person name="Lucas S."/>
            <person name="Del Rio T.G."/>
            <person name="Tice H."/>
            <person name="Deshpande S."/>
            <person name="Cheng J.F."/>
            <person name="Tapia R."/>
            <person name="Han C."/>
            <person name="Goodwin L."/>
            <person name="Pitluck S."/>
            <person name="Liolios K."/>
            <person name="Mavromatis K."/>
            <person name="Mikhailova N."/>
            <person name="Pati A."/>
            <person name="Chen A."/>
            <person name="Palaniappan K."/>
            <person name="Land M."/>
            <person name="Hauser L."/>
            <person name="Chang Y.J."/>
            <person name="Jeffries C.D."/>
            <person name="Brambilla E."/>
            <person name="Rohde M."/>
            <person name="Goker M."/>
            <person name="Tindall B.J."/>
            <person name="Woyke T."/>
            <person name="Bristow J."/>
            <person name="Eisen J.A."/>
            <person name="Markowitz V."/>
            <person name="Hugenholtz P."/>
            <person name="Kyrpides N.C."/>
            <person name="Klenk H.P."/>
            <person name="Lapidus A."/>
        </authorList>
    </citation>
    <scope>NUCLEOTIDE SEQUENCE [LARGE SCALE GENOMIC DNA]</scope>
    <source>
        <strain evidence="7">DSM 17093 / CIP 108686 / LMG 22925 / RQ-24</strain>
    </source>
</reference>
<dbReference type="SUPFAM" id="SSF47413">
    <property type="entry name" value="lambda repressor-like DNA-binding domains"/>
    <property type="match status" value="1"/>
</dbReference>
<evidence type="ECO:0000256" key="2">
    <source>
        <dbReference type="ARBA" id="ARBA00023125"/>
    </source>
</evidence>
<feature type="compositionally biased region" description="Basic and acidic residues" evidence="4">
    <location>
        <begin position="322"/>
        <end position="333"/>
    </location>
</feature>
<evidence type="ECO:0000256" key="3">
    <source>
        <dbReference type="ARBA" id="ARBA00023163"/>
    </source>
</evidence>
<dbReference type="CDD" id="cd01392">
    <property type="entry name" value="HTH_LacI"/>
    <property type="match status" value="1"/>
</dbReference>
<keyword evidence="1" id="KW-0805">Transcription regulation</keyword>
<dbReference type="GO" id="GO:0000976">
    <property type="term" value="F:transcription cis-regulatory region binding"/>
    <property type="evidence" value="ECO:0007669"/>
    <property type="project" value="TreeGrafter"/>
</dbReference>
<dbReference type="SUPFAM" id="SSF53822">
    <property type="entry name" value="Periplasmic binding protein-like I"/>
    <property type="match status" value="1"/>
</dbReference>
<dbReference type="PROSITE" id="PS50932">
    <property type="entry name" value="HTH_LACI_2"/>
    <property type="match status" value="1"/>
</dbReference>